<evidence type="ECO:0000313" key="2">
    <source>
        <dbReference type="EMBL" id="QRC92884.1"/>
    </source>
</evidence>
<evidence type="ECO:0000256" key="1">
    <source>
        <dbReference type="SAM" id="MobiDB-lite"/>
    </source>
</evidence>
<reference evidence="3" key="1">
    <citation type="journal article" date="2021" name="BMC Genomics">
        <title>Chromosome-level genome assembly and manually-curated proteome of model necrotroph Parastagonospora nodorum Sn15 reveals a genome-wide trove of candidate effector homologs, and redundancy of virulence-related functions within an accessory chromosome.</title>
        <authorList>
            <person name="Bertazzoni S."/>
            <person name="Jones D.A.B."/>
            <person name="Phan H.T."/>
            <person name="Tan K.-C."/>
            <person name="Hane J.K."/>
        </authorList>
    </citation>
    <scope>NUCLEOTIDE SEQUENCE [LARGE SCALE GENOMIC DNA]</scope>
    <source>
        <strain evidence="3">SN15 / ATCC MYA-4574 / FGSC 10173)</strain>
    </source>
</reference>
<proteinExistence type="predicted"/>
<accession>A0A7U2EXQ7</accession>
<sequence length="344" mass="38574">MAPKDTSKISYSRADSGYLSDLISLARESDEAAAALLTSSPSRSSSSIEFTLRTFDDTDWNDVGRSSRQVTRQNRQCRAIAARIKTPTRFPIKPLAGTMARARKEVERMAARKSGGSFARSVYAQPVASQPMVCKMQDGSSQRGLWVDGKWFLPHQPLQMGSGFAKVPTGPKRITIISRGTAERDFRPKRIVLINRDGAAEREFRPKRIVLINCRPDQNSAVVEDKIEPVVERDDLQPKRITLINRCTVEERDFKPKRIVLINRRPDQANENTIKSGGTECATSGEKEKSQSVDGFGRTRAATKKIREQGLEFDTTNKIRRKRKSEDSVQGVRQGKMSKLDTSE</sequence>
<dbReference type="Proteomes" id="UP000663193">
    <property type="component" value="Chromosome 2"/>
</dbReference>
<protein>
    <submittedName>
        <fullName evidence="2">Uncharacterized protein</fullName>
    </submittedName>
</protein>
<dbReference type="OrthoDB" id="10324960at2759"/>
<dbReference type="RefSeq" id="XP_001798391.1">
    <property type="nucleotide sequence ID" value="XM_001798339.1"/>
</dbReference>
<keyword evidence="3" id="KW-1185">Reference proteome</keyword>
<evidence type="ECO:0000313" key="3">
    <source>
        <dbReference type="Proteomes" id="UP000663193"/>
    </source>
</evidence>
<dbReference type="EMBL" id="CP069024">
    <property type="protein sequence ID" value="QRC92884.1"/>
    <property type="molecule type" value="Genomic_DNA"/>
</dbReference>
<dbReference type="KEGG" id="pno:SNOG_08064"/>
<gene>
    <name evidence="2" type="ORF">JI435_080640</name>
</gene>
<dbReference type="VEuPathDB" id="FungiDB:JI435_080640"/>
<name>A0A7U2EXQ7_PHANO</name>
<feature type="region of interest" description="Disordered" evidence="1">
    <location>
        <begin position="269"/>
        <end position="344"/>
    </location>
</feature>
<organism evidence="2 3">
    <name type="scientific">Phaeosphaeria nodorum (strain SN15 / ATCC MYA-4574 / FGSC 10173)</name>
    <name type="common">Glume blotch fungus</name>
    <name type="synonym">Parastagonospora nodorum</name>
    <dbReference type="NCBI Taxonomy" id="321614"/>
    <lineage>
        <taxon>Eukaryota</taxon>
        <taxon>Fungi</taxon>
        <taxon>Dikarya</taxon>
        <taxon>Ascomycota</taxon>
        <taxon>Pezizomycotina</taxon>
        <taxon>Dothideomycetes</taxon>
        <taxon>Pleosporomycetidae</taxon>
        <taxon>Pleosporales</taxon>
        <taxon>Pleosporineae</taxon>
        <taxon>Phaeosphaeriaceae</taxon>
        <taxon>Parastagonospora</taxon>
    </lineage>
</organism>
<dbReference type="AlphaFoldDB" id="A0A7U2EXQ7"/>